<dbReference type="Proteomes" id="UP001152607">
    <property type="component" value="Unassembled WGS sequence"/>
</dbReference>
<evidence type="ECO:0000256" key="6">
    <source>
        <dbReference type="SAM" id="MobiDB-lite"/>
    </source>
</evidence>
<name>A0A9W4UKP1_9PLEO</name>
<comment type="caution">
    <text evidence="9">The sequence shown here is derived from an EMBL/GenBank/DDBJ whole genome shotgun (WGS) entry which is preliminary data.</text>
</comment>
<comment type="subcellular location">
    <subcellularLocation>
        <location evidence="1">Membrane</location>
        <topology evidence="1">Multi-pass membrane protein</topology>
    </subcellularLocation>
</comment>
<dbReference type="PANTHER" id="PTHR43791:SF53">
    <property type="entry name" value="MAJOR FACILITATOR SUPERFAMILY (MFS) PROFILE DOMAIN-CONTAINING PROTEIN"/>
    <property type="match status" value="1"/>
</dbReference>
<dbReference type="AlphaFoldDB" id="A0A9W4UKP1"/>
<dbReference type="GO" id="GO:0016020">
    <property type="term" value="C:membrane"/>
    <property type="evidence" value="ECO:0007669"/>
    <property type="project" value="UniProtKB-SubCell"/>
</dbReference>
<feature type="transmembrane region" description="Helical" evidence="7">
    <location>
        <begin position="62"/>
        <end position="80"/>
    </location>
</feature>
<feature type="transmembrane region" description="Helical" evidence="7">
    <location>
        <begin position="229"/>
        <end position="248"/>
    </location>
</feature>
<dbReference type="EMBL" id="CAOQHR010000008">
    <property type="protein sequence ID" value="CAI6338408.1"/>
    <property type="molecule type" value="Genomic_DNA"/>
</dbReference>
<feature type="transmembrane region" description="Helical" evidence="7">
    <location>
        <begin position="453"/>
        <end position="475"/>
    </location>
</feature>
<dbReference type="Gene3D" id="1.20.1250.20">
    <property type="entry name" value="MFS general substrate transporter like domains"/>
    <property type="match status" value="2"/>
</dbReference>
<feature type="transmembrane region" description="Helical" evidence="7">
    <location>
        <begin position="336"/>
        <end position="353"/>
    </location>
</feature>
<keyword evidence="3 7" id="KW-0812">Transmembrane</keyword>
<evidence type="ECO:0000313" key="10">
    <source>
        <dbReference type="Proteomes" id="UP001152607"/>
    </source>
</evidence>
<dbReference type="PANTHER" id="PTHR43791">
    <property type="entry name" value="PERMEASE-RELATED"/>
    <property type="match status" value="1"/>
</dbReference>
<evidence type="ECO:0000256" key="3">
    <source>
        <dbReference type="ARBA" id="ARBA00022692"/>
    </source>
</evidence>
<dbReference type="SUPFAM" id="SSF103473">
    <property type="entry name" value="MFS general substrate transporter"/>
    <property type="match status" value="1"/>
</dbReference>
<keyword evidence="5 7" id="KW-0472">Membrane</keyword>
<evidence type="ECO:0000256" key="1">
    <source>
        <dbReference type="ARBA" id="ARBA00004141"/>
    </source>
</evidence>
<protein>
    <recommendedName>
        <fullName evidence="8">Major facilitator superfamily (MFS) profile domain-containing protein</fullName>
    </recommendedName>
</protein>
<feature type="transmembrane region" description="Helical" evidence="7">
    <location>
        <begin position="129"/>
        <end position="148"/>
    </location>
</feature>
<keyword evidence="2" id="KW-0813">Transport</keyword>
<dbReference type="InterPro" id="IPR020846">
    <property type="entry name" value="MFS_dom"/>
</dbReference>
<dbReference type="GO" id="GO:0022857">
    <property type="term" value="F:transmembrane transporter activity"/>
    <property type="evidence" value="ECO:0007669"/>
    <property type="project" value="InterPro"/>
</dbReference>
<organism evidence="9 10">
    <name type="scientific">Periconia digitata</name>
    <dbReference type="NCBI Taxonomy" id="1303443"/>
    <lineage>
        <taxon>Eukaryota</taxon>
        <taxon>Fungi</taxon>
        <taxon>Dikarya</taxon>
        <taxon>Ascomycota</taxon>
        <taxon>Pezizomycotina</taxon>
        <taxon>Dothideomycetes</taxon>
        <taxon>Pleosporomycetidae</taxon>
        <taxon>Pleosporales</taxon>
        <taxon>Massarineae</taxon>
        <taxon>Periconiaceae</taxon>
        <taxon>Periconia</taxon>
    </lineage>
</organism>
<dbReference type="InterPro" id="IPR036259">
    <property type="entry name" value="MFS_trans_sf"/>
</dbReference>
<feature type="transmembrane region" description="Helical" evidence="7">
    <location>
        <begin position="189"/>
        <end position="209"/>
    </location>
</feature>
<feature type="transmembrane region" description="Helical" evidence="7">
    <location>
        <begin position="154"/>
        <end position="177"/>
    </location>
</feature>
<evidence type="ECO:0000259" key="8">
    <source>
        <dbReference type="PROSITE" id="PS50850"/>
    </source>
</evidence>
<dbReference type="Pfam" id="PF07690">
    <property type="entry name" value="MFS_1"/>
    <property type="match status" value="1"/>
</dbReference>
<evidence type="ECO:0000256" key="5">
    <source>
        <dbReference type="ARBA" id="ARBA00023136"/>
    </source>
</evidence>
<keyword evidence="10" id="KW-1185">Reference proteome</keyword>
<feature type="transmembrane region" description="Helical" evidence="7">
    <location>
        <begin position="387"/>
        <end position="407"/>
    </location>
</feature>
<dbReference type="FunFam" id="1.20.1250.20:FF:000018">
    <property type="entry name" value="MFS transporter permease"/>
    <property type="match status" value="1"/>
</dbReference>
<evidence type="ECO:0000313" key="9">
    <source>
        <dbReference type="EMBL" id="CAI6338408.1"/>
    </source>
</evidence>
<accession>A0A9W4UKP1</accession>
<dbReference type="InterPro" id="IPR011701">
    <property type="entry name" value="MFS"/>
</dbReference>
<evidence type="ECO:0000256" key="7">
    <source>
        <dbReference type="SAM" id="Phobius"/>
    </source>
</evidence>
<dbReference type="PROSITE" id="PS50850">
    <property type="entry name" value="MFS"/>
    <property type="match status" value="1"/>
</dbReference>
<feature type="transmembrane region" description="Helical" evidence="7">
    <location>
        <begin position="294"/>
        <end position="316"/>
    </location>
</feature>
<reference evidence="9" key="1">
    <citation type="submission" date="2023-01" db="EMBL/GenBank/DDBJ databases">
        <authorList>
            <person name="Van Ghelder C."/>
            <person name="Rancurel C."/>
        </authorList>
    </citation>
    <scope>NUCLEOTIDE SEQUENCE</scope>
    <source>
        <strain evidence="9">CNCM I-4278</strain>
    </source>
</reference>
<dbReference type="OrthoDB" id="9971669at2759"/>
<evidence type="ECO:0000256" key="2">
    <source>
        <dbReference type="ARBA" id="ARBA00022448"/>
    </source>
</evidence>
<sequence length="511" mass="56664">MNADSEKAVYHRGGNAAADQYESKDPPLYEQAVIDSNSSDSNDGFTWTKEEETVVRRKLDRVIVPLTTFLYLLCFLDRTNVGNARISGMAEDLNLVGYRFNWVTSIFYIVYMFVEVPSNILLKAIGPKFYLPLLVVGFGFVSLCSAFVNSFGGLLAARAFLGVFEGGVMPGLAFFITCFYKREELLFRIGIYVSAASMAGAFGGLLATGLARIPPWGVKSMIISDWRNIFFFEGLFTVIVGLLAPLAMPKGPSDCWWLTERERRIASERLIMKNSAAENEKVRPRHVIRSILNINNYICALGFFLINITVQGISVFMPTILKDLGWTRTKAQLYTVPPYVCACVVAIGVAFVSDKTNRRGIYLALFTFFGIAGFAIMRWATDPNVRYAGIFLITLGAFPGGPGFLAWGMNNASGPSIRAVSSAYIVTLGTAGGILSTWTYVPKDGPTYHTGHTINLTGQLGVLVLSTFGIAYCNWENKQRERGKRDHRLNGKTEAEIMDLGYRHPAFRYMT</sequence>
<dbReference type="CDD" id="cd17327">
    <property type="entry name" value="MFS_FEN2_like"/>
    <property type="match status" value="1"/>
</dbReference>
<proteinExistence type="predicted"/>
<evidence type="ECO:0000256" key="4">
    <source>
        <dbReference type="ARBA" id="ARBA00022989"/>
    </source>
</evidence>
<feature type="transmembrane region" description="Helical" evidence="7">
    <location>
        <begin position="100"/>
        <end position="122"/>
    </location>
</feature>
<feature type="transmembrane region" description="Helical" evidence="7">
    <location>
        <begin position="419"/>
        <end position="441"/>
    </location>
</feature>
<keyword evidence="4 7" id="KW-1133">Transmembrane helix</keyword>
<feature type="domain" description="Major facilitator superfamily (MFS) profile" evidence="8">
    <location>
        <begin position="63"/>
        <end position="478"/>
    </location>
</feature>
<dbReference type="FunFam" id="1.20.1250.20:FF:000013">
    <property type="entry name" value="MFS general substrate transporter"/>
    <property type="match status" value="1"/>
</dbReference>
<feature type="transmembrane region" description="Helical" evidence="7">
    <location>
        <begin position="360"/>
        <end position="381"/>
    </location>
</feature>
<feature type="region of interest" description="Disordered" evidence="6">
    <location>
        <begin position="1"/>
        <end position="24"/>
    </location>
</feature>
<gene>
    <name evidence="9" type="ORF">PDIGIT_LOCUS11536</name>
</gene>